<comment type="caution">
    <text evidence="2">The sequence shown here is derived from an EMBL/GenBank/DDBJ whole genome shotgun (WGS) entry which is preliminary data.</text>
</comment>
<feature type="transmembrane region" description="Helical" evidence="1">
    <location>
        <begin position="49"/>
        <end position="70"/>
    </location>
</feature>
<dbReference type="InterPro" id="IPR007462">
    <property type="entry name" value="COV1-like"/>
</dbReference>
<dbReference type="EMBL" id="LSGP01000013">
    <property type="protein sequence ID" value="KYZ77034.1"/>
    <property type="molecule type" value="Genomic_DNA"/>
</dbReference>
<dbReference type="Pfam" id="PF04367">
    <property type="entry name" value="DUF502"/>
    <property type="match status" value="1"/>
</dbReference>
<protein>
    <recommendedName>
        <fullName evidence="4">DUF502 domain-containing protein</fullName>
    </recommendedName>
</protein>
<reference evidence="2 3" key="1">
    <citation type="submission" date="2016-02" db="EMBL/GenBank/DDBJ databases">
        <title>Anaerosporomusa subterraneum gen. nov., sp. nov., a spore-forming obligate anaerobe isolated from saprolite.</title>
        <authorList>
            <person name="Choi J.K."/>
            <person name="Shah M."/>
            <person name="Yee N."/>
        </authorList>
    </citation>
    <scope>NUCLEOTIDE SEQUENCE [LARGE SCALE GENOMIC DNA]</scope>
    <source>
        <strain evidence="2 3">RU4</strain>
    </source>
</reference>
<evidence type="ECO:0000313" key="3">
    <source>
        <dbReference type="Proteomes" id="UP000076268"/>
    </source>
</evidence>
<name>A0A154BSP8_ANASB</name>
<dbReference type="AlphaFoldDB" id="A0A154BSP8"/>
<accession>A0A154BSP8</accession>
<keyword evidence="3" id="KW-1185">Reference proteome</keyword>
<organism evidence="2 3">
    <name type="scientific">Anaerosporomusa subterranea</name>
    <dbReference type="NCBI Taxonomy" id="1794912"/>
    <lineage>
        <taxon>Bacteria</taxon>
        <taxon>Bacillati</taxon>
        <taxon>Bacillota</taxon>
        <taxon>Negativicutes</taxon>
        <taxon>Acetonemataceae</taxon>
        <taxon>Anaerosporomusa</taxon>
    </lineage>
</organism>
<keyword evidence="1" id="KW-0472">Membrane</keyword>
<dbReference type="PANTHER" id="PTHR31876">
    <property type="entry name" value="COV-LIKE PROTEIN 1"/>
    <property type="match status" value="1"/>
</dbReference>
<evidence type="ECO:0008006" key="4">
    <source>
        <dbReference type="Google" id="ProtNLM"/>
    </source>
</evidence>
<dbReference type="Proteomes" id="UP000076268">
    <property type="component" value="Unassembled WGS sequence"/>
</dbReference>
<sequence>MKSISKYFLNGLIIIVPIAITIFVVAQIFSFAENILGRHLPQSIHFPGIGLLAVVILLVLTGWLSSHWLLKEVLQWGERLAGSIPVVKFIYNSVKKISTALFESQQLLKNAVLVPYPHQGVKALGFLMPELSVPLAQHFNEEHVCVFVPLSLNMTAGVNILVAKQDVIALDVTSESALQYVLTAGAIMPDTGKATNI</sequence>
<dbReference type="OrthoDB" id="9780267at2"/>
<dbReference type="RefSeq" id="WP_066238613.1">
    <property type="nucleotide sequence ID" value="NZ_LSGP01000013.1"/>
</dbReference>
<proteinExistence type="predicted"/>
<evidence type="ECO:0000256" key="1">
    <source>
        <dbReference type="SAM" id="Phobius"/>
    </source>
</evidence>
<keyword evidence="1" id="KW-1133">Transmembrane helix</keyword>
<keyword evidence="1" id="KW-0812">Transmembrane</keyword>
<feature type="transmembrane region" description="Helical" evidence="1">
    <location>
        <begin position="7"/>
        <end position="29"/>
    </location>
</feature>
<dbReference type="STRING" id="1794912.AXX12_02510"/>
<gene>
    <name evidence="2" type="ORF">AXX12_02510</name>
</gene>
<dbReference type="PANTHER" id="PTHR31876:SF26">
    <property type="entry name" value="PROTEIN LIKE COV 2"/>
    <property type="match status" value="1"/>
</dbReference>
<evidence type="ECO:0000313" key="2">
    <source>
        <dbReference type="EMBL" id="KYZ77034.1"/>
    </source>
</evidence>